<dbReference type="OrthoDB" id="1937772at2"/>
<organism evidence="1 2">
    <name type="scientific">Peptostreptococcus stomatis DSM 17678</name>
    <dbReference type="NCBI Taxonomy" id="596315"/>
    <lineage>
        <taxon>Bacteria</taxon>
        <taxon>Bacillati</taxon>
        <taxon>Bacillota</taxon>
        <taxon>Clostridia</taxon>
        <taxon>Peptostreptococcales</taxon>
        <taxon>Peptostreptococcaceae</taxon>
        <taxon>Peptostreptococcus</taxon>
    </lineage>
</organism>
<gene>
    <name evidence="1" type="ORF">HMPREF0634_0833</name>
</gene>
<dbReference type="RefSeq" id="WP_007791097.1">
    <property type="nucleotide sequence ID" value="NZ_ADGQ01000071.1"/>
</dbReference>
<reference evidence="1 2" key="1">
    <citation type="submission" date="2010-08" db="EMBL/GenBank/DDBJ databases">
        <authorList>
            <person name="Harkins D.M."/>
            <person name="Madupu R."/>
            <person name="Durkin A.S."/>
            <person name="Torralba M."/>
            <person name="Methe B."/>
            <person name="Sutton G.G."/>
            <person name="Nelson K.E."/>
        </authorList>
    </citation>
    <scope>NUCLEOTIDE SEQUENCE [LARGE SCALE GENOMIC DNA]</scope>
    <source>
        <strain evidence="1 2">DSM 17678</strain>
    </source>
</reference>
<dbReference type="Pfam" id="PF19991">
    <property type="entry name" value="HMA_2"/>
    <property type="match status" value="1"/>
</dbReference>
<evidence type="ECO:0008006" key="3">
    <source>
        <dbReference type="Google" id="ProtNLM"/>
    </source>
</evidence>
<dbReference type="GeneID" id="84801311"/>
<comment type="caution">
    <text evidence="1">The sequence shown here is derived from an EMBL/GenBank/DDBJ whole genome shotgun (WGS) entry which is preliminary data.</text>
</comment>
<proteinExistence type="predicted"/>
<dbReference type="Proteomes" id="UP000003244">
    <property type="component" value="Unassembled WGS sequence"/>
</dbReference>
<dbReference type="AlphaFoldDB" id="E0E4T8"/>
<accession>E0E4T8</accession>
<evidence type="ECO:0000313" key="1">
    <source>
        <dbReference type="EMBL" id="EFM64083.1"/>
    </source>
</evidence>
<protein>
    <recommendedName>
        <fullName evidence="3">HMA domain-containing protein</fullName>
    </recommendedName>
</protein>
<keyword evidence="2" id="KW-1185">Reference proteome</keyword>
<sequence length="198" mass="22177">MLLGRRRALWVSALLIMNAFNRKNRDKDMAGGNDGNNLKLPSFKNALEVKSSIPGRVRFYAPVLVGNIEVANHFVDQISKIEVIKSCRVNTLTGTIVMEYDHQQLDPQTLEGAVIKLLGVDRSIDEGRVSEVKKFSEKVFAAVNNGLYDFTNGLLDVKSLASLSLLVAAIFDRRRYGGGRMPGYPTLCWWSTRLFLQK</sequence>
<dbReference type="STRING" id="596315.HMPREF0634_0833"/>
<dbReference type="EMBL" id="ADGQ01000071">
    <property type="protein sequence ID" value="EFM64083.1"/>
    <property type="molecule type" value="Genomic_DNA"/>
</dbReference>
<evidence type="ECO:0000313" key="2">
    <source>
        <dbReference type="Proteomes" id="UP000003244"/>
    </source>
</evidence>
<name>E0E4T8_9FIRM</name>